<feature type="domain" description="PRD" evidence="2">
    <location>
        <begin position="182"/>
        <end position="291"/>
    </location>
</feature>
<organism evidence="3 4">
    <name type="scientific">Microbacterium oleivorans</name>
    <dbReference type="NCBI Taxonomy" id="273677"/>
    <lineage>
        <taxon>Bacteria</taxon>
        <taxon>Bacillati</taxon>
        <taxon>Actinomycetota</taxon>
        <taxon>Actinomycetes</taxon>
        <taxon>Micrococcales</taxon>
        <taxon>Microbacteriaceae</taxon>
        <taxon>Microbacterium</taxon>
    </lineage>
</organism>
<dbReference type="InterPro" id="IPR050661">
    <property type="entry name" value="BglG_antiterminators"/>
</dbReference>
<keyword evidence="1" id="KW-0677">Repeat</keyword>
<dbReference type="InterPro" id="IPR004341">
    <property type="entry name" value="CAT_RNA-bd_dom"/>
</dbReference>
<dbReference type="Gene3D" id="1.10.1790.10">
    <property type="entry name" value="PRD domain"/>
    <property type="match status" value="2"/>
</dbReference>
<feature type="domain" description="PRD" evidence="2">
    <location>
        <begin position="76"/>
        <end position="181"/>
    </location>
</feature>
<dbReference type="PANTHER" id="PTHR30185">
    <property type="entry name" value="CRYPTIC BETA-GLUCOSIDE BGL OPERON ANTITERMINATOR"/>
    <property type="match status" value="1"/>
</dbReference>
<dbReference type="InterPro" id="IPR036650">
    <property type="entry name" value="CAT_RNA-bd_dom_sf"/>
</dbReference>
<dbReference type="PROSITE" id="PS51372">
    <property type="entry name" value="PRD_2"/>
    <property type="match status" value="2"/>
</dbReference>
<sequence length="291" mass="31829">MTARPPSAPHPVSVVRIFNNNVLLCRDGPDEIVVVGKGLGYTVKPGGELDASAPGLKRFVPDQQYAATHVAEMLSDATMEEADVAEEIVRMAESELGTLPTQRVLLPLLDHLSFAVERAKGGITVDYPLQWETGQVFPQESAVGRRAVQLVRDRLGVSLQEGEWSAFALHFVTHRWAGGDLTRSLSMTGTISRVFREIEETWDTRIDQTSMSAARFVAHLRYLWARVSTSKQLRDSPVDFMGDVNEAYPEAAAAAVRSAAILGAVLGAPLTQDEVAYLALHTSRLYVDATQ</sequence>
<evidence type="ECO:0000313" key="3">
    <source>
        <dbReference type="EMBL" id="QLD12800.1"/>
    </source>
</evidence>
<dbReference type="GO" id="GO:0003723">
    <property type="term" value="F:RNA binding"/>
    <property type="evidence" value="ECO:0007669"/>
    <property type="project" value="InterPro"/>
</dbReference>
<evidence type="ECO:0000256" key="1">
    <source>
        <dbReference type="ARBA" id="ARBA00022737"/>
    </source>
</evidence>
<dbReference type="SMART" id="SM01061">
    <property type="entry name" value="CAT_RBD"/>
    <property type="match status" value="1"/>
</dbReference>
<dbReference type="RefSeq" id="WP_178013885.1">
    <property type="nucleotide sequence ID" value="NZ_CP058316.1"/>
</dbReference>
<evidence type="ECO:0000313" key="4">
    <source>
        <dbReference type="Proteomes" id="UP000509638"/>
    </source>
</evidence>
<protein>
    <submittedName>
        <fullName evidence="3">PRD domain-containing protein</fullName>
    </submittedName>
</protein>
<dbReference type="Gene3D" id="2.30.24.10">
    <property type="entry name" value="CAT RNA-binding domain"/>
    <property type="match status" value="1"/>
</dbReference>
<reference evidence="3 4" key="1">
    <citation type="submission" date="2020-06" db="EMBL/GenBank/DDBJ databases">
        <authorList>
            <person name="Jo H."/>
        </authorList>
    </citation>
    <scope>NUCLEOTIDE SEQUENCE [LARGE SCALE GENOMIC DNA]</scope>
    <source>
        <strain evidence="3 4">I46</strain>
    </source>
</reference>
<dbReference type="SUPFAM" id="SSF50151">
    <property type="entry name" value="SacY-like RNA-binding domain"/>
    <property type="match status" value="1"/>
</dbReference>
<name>A0A7D5JEE4_9MICO</name>
<proteinExistence type="predicted"/>
<accession>A0A7D5JEE4</accession>
<dbReference type="Pfam" id="PF00874">
    <property type="entry name" value="PRD"/>
    <property type="match status" value="2"/>
</dbReference>
<dbReference type="InterPro" id="IPR036634">
    <property type="entry name" value="PRD_sf"/>
</dbReference>
<dbReference type="InterPro" id="IPR011608">
    <property type="entry name" value="PRD"/>
</dbReference>
<evidence type="ECO:0000259" key="2">
    <source>
        <dbReference type="PROSITE" id="PS51372"/>
    </source>
</evidence>
<dbReference type="GO" id="GO:0006355">
    <property type="term" value="P:regulation of DNA-templated transcription"/>
    <property type="evidence" value="ECO:0007669"/>
    <property type="project" value="InterPro"/>
</dbReference>
<dbReference type="EMBL" id="CP058316">
    <property type="protein sequence ID" value="QLD12800.1"/>
    <property type="molecule type" value="Genomic_DNA"/>
</dbReference>
<dbReference type="Proteomes" id="UP000509638">
    <property type="component" value="Chromosome"/>
</dbReference>
<dbReference type="PANTHER" id="PTHR30185:SF15">
    <property type="entry name" value="CRYPTIC BETA-GLUCOSIDE BGL OPERON ANTITERMINATOR"/>
    <property type="match status" value="1"/>
</dbReference>
<dbReference type="SUPFAM" id="SSF63520">
    <property type="entry name" value="PTS-regulatory domain, PRD"/>
    <property type="match status" value="2"/>
</dbReference>
<gene>
    <name evidence="3" type="ORF">HW566_14070</name>
</gene>
<dbReference type="Pfam" id="PF03123">
    <property type="entry name" value="CAT_RBD"/>
    <property type="match status" value="1"/>
</dbReference>
<dbReference type="AlphaFoldDB" id="A0A7D5JEE4"/>